<dbReference type="PANTHER" id="PTHR34980">
    <property type="entry name" value="INNER MEMBRANE PROTEIN-RELATED-RELATED"/>
    <property type="match status" value="1"/>
</dbReference>
<dbReference type="InterPro" id="IPR008523">
    <property type="entry name" value="DUF805"/>
</dbReference>
<sequence length="141" mass="15849">MSYQTLLFSFQGRIGRQTYWIWNVCYYLAIVSVIVLLNRWLPGLAPYVLPLFMLLILVPDLAVTAKRWHDRDKSSWWLLLNVPLVIGRMTVPMGEASMTTTPNLLDTGISLAALLCGSWILIECGFLAGSDGDNRFGKAPE</sequence>
<proteinExistence type="predicted"/>
<dbReference type="GO" id="GO:0005886">
    <property type="term" value="C:plasma membrane"/>
    <property type="evidence" value="ECO:0007669"/>
    <property type="project" value="TreeGrafter"/>
</dbReference>
<feature type="transmembrane region" description="Helical" evidence="1">
    <location>
        <begin position="111"/>
        <end position="129"/>
    </location>
</feature>
<keyword evidence="1" id="KW-1133">Transmembrane helix</keyword>
<protein>
    <submittedName>
        <fullName evidence="2">Membrane protein</fullName>
    </submittedName>
</protein>
<organism evidence="2 3">
    <name type="scientific">Vibrio fluvialis PG41</name>
    <dbReference type="NCBI Taxonomy" id="1336752"/>
    <lineage>
        <taxon>Bacteria</taxon>
        <taxon>Pseudomonadati</taxon>
        <taxon>Pseudomonadota</taxon>
        <taxon>Gammaproteobacteria</taxon>
        <taxon>Vibrionales</taxon>
        <taxon>Vibrionaceae</taxon>
        <taxon>Vibrio</taxon>
    </lineage>
</organism>
<name>S7I5G9_VIBFL</name>
<feature type="transmembrane region" description="Helical" evidence="1">
    <location>
        <begin position="75"/>
        <end position="91"/>
    </location>
</feature>
<dbReference type="Proteomes" id="UP000014854">
    <property type="component" value="Unassembled WGS sequence"/>
</dbReference>
<comment type="caution">
    <text evidence="2">The sequence shown here is derived from an EMBL/GenBank/DDBJ whole genome shotgun (WGS) entry which is preliminary data.</text>
</comment>
<dbReference type="RefSeq" id="WP_020329406.1">
    <property type="nucleotide sequence ID" value="NZ_ASXS01000007.1"/>
</dbReference>
<accession>S7I5G9</accession>
<keyword evidence="1" id="KW-0812">Transmembrane</keyword>
<dbReference type="EMBL" id="ASXS01000007">
    <property type="protein sequence ID" value="EPP23127.1"/>
    <property type="molecule type" value="Genomic_DNA"/>
</dbReference>
<keyword evidence="1" id="KW-0472">Membrane</keyword>
<reference evidence="2 3" key="1">
    <citation type="journal article" date="2013" name="Gut Pathog.">
        <title>Evidence of a new metabolic capacity in an emerging diarrheal pathogen: lessons from the draft genomes of Vibrio fluvialis strains PG41 and I21563.</title>
        <authorList>
            <person name="Khatri I."/>
            <person name="Mahajan S."/>
            <person name="Dureja C."/>
            <person name="Subramanian S."/>
            <person name="Raychaudhuri S."/>
        </authorList>
    </citation>
    <scope>NUCLEOTIDE SEQUENCE [LARGE SCALE GENOMIC DNA]</scope>
    <source>
        <strain evidence="2 3">PG41</strain>
    </source>
</reference>
<dbReference type="AlphaFoldDB" id="S7I5G9"/>
<dbReference type="PANTHER" id="PTHR34980:SF1">
    <property type="entry name" value="INNER MEMBRANE PROTEIN"/>
    <property type="match status" value="1"/>
</dbReference>
<dbReference type="Pfam" id="PF05656">
    <property type="entry name" value="DUF805"/>
    <property type="match status" value="1"/>
</dbReference>
<feature type="transmembrane region" description="Helical" evidence="1">
    <location>
        <begin position="20"/>
        <end position="38"/>
    </location>
</feature>
<evidence type="ECO:0000256" key="1">
    <source>
        <dbReference type="SAM" id="Phobius"/>
    </source>
</evidence>
<dbReference type="PATRIC" id="fig|1336752.4.peg.1895"/>
<gene>
    <name evidence="2" type="ORF">L910_4195</name>
</gene>
<feature type="transmembrane region" description="Helical" evidence="1">
    <location>
        <begin position="44"/>
        <end position="63"/>
    </location>
</feature>
<evidence type="ECO:0000313" key="2">
    <source>
        <dbReference type="EMBL" id="EPP23127.1"/>
    </source>
</evidence>
<evidence type="ECO:0000313" key="3">
    <source>
        <dbReference type="Proteomes" id="UP000014854"/>
    </source>
</evidence>